<feature type="transmembrane region" description="Helical" evidence="7">
    <location>
        <begin position="165"/>
        <end position="185"/>
    </location>
</feature>
<dbReference type="Gene3D" id="1.20.1560.10">
    <property type="entry name" value="ABC transporter type 1, transmembrane domain"/>
    <property type="match status" value="1"/>
</dbReference>
<feature type="domain" description="ABC transmembrane type-1" evidence="9">
    <location>
        <begin position="50"/>
        <end position="332"/>
    </location>
</feature>
<keyword evidence="5 7" id="KW-1133">Transmembrane helix</keyword>
<evidence type="ECO:0000256" key="2">
    <source>
        <dbReference type="ARBA" id="ARBA00022692"/>
    </source>
</evidence>
<dbReference type="Pfam" id="PF00005">
    <property type="entry name" value="ABC_tran"/>
    <property type="match status" value="1"/>
</dbReference>
<evidence type="ECO:0000256" key="1">
    <source>
        <dbReference type="ARBA" id="ARBA00004651"/>
    </source>
</evidence>
<evidence type="ECO:0000256" key="4">
    <source>
        <dbReference type="ARBA" id="ARBA00022840"/>
    </source>
</evidence>
<dbReference type="PROSITE" id="PS50929">
    <property type="entry name" value="ABC_TM1F"/>
    <property type="match status" value="1"/>
</dbReference>
<evidence type="ECO:0000256" key="7">
    <source>
        <dbReference type="SAM" id="Phobius"/>
    </source>
</evidence>
<comment type="subcellular location">
    <subcellularLocation>
        <location evidence="1">Cell membrane</location>
        <topology evidence="1">Multi-pass membrane protein</topology>
    </subcellularLocation>
</comment>
<keyword evidence="2 7" id="KW-0812">Transmembrane</keyword>
<feature type="transmembrane region" description="Helical" evidence="7">
    <location>
        <begin position="86"/>
        <end position="106"/>
    </location>
</feature>
<evidence type="ECO:0000313" key="10">
    <source>
        <dbReference type="EMBL" id="ODG93497.1"/>
    </source>
</evidence>
<dbReference type="CDD" id="cd03254">
    <property type="entry name" value="ABCC_Glucan_exporter_like"/>
    <property type="match status" value="1"/>
</dbReference>
<dbReference type="SUPFAM" id="SSF90123">
    <property type="entry name" value="ABC transporter transmembrane region"/>
    <property type="match status" value="1"/>
</dbReference>
<proteinExistence type="predicted"/>
<dbReference type="InterPro" id="IPR027417">
    <property type="entry name" value="P-loop_NTPase"/>
</dbReference>
<evidence type="ECO:0000256" key="3">
    <source>
        <dbReference type="ARBA" id="ARBA00022741"/>
    </source>
</evidence>
<keyword evidence="3" id="KW-0547">Nucleotide-binding</keyword>
<evidence type="ECO:0000313" key="11">
    <source>
        <dbReference type="Proteomes" id="UP000094580"/>
    </source>
</evidence>
<evidence type="ECO:0000259" key="9">
    <source>
        <dbReference type="PROSITE" id="PS50929"/>
    </source>
</evidence>
<feature type="transmembrane region" description="Helical" evidence="7">
    <location>
        <begin position="49"/>
        <end position="74"/>
    </location>
</feature>
<reference evidence="10 11" key="1">
    <citation type="submission" date="2016-07" db="EMBL/GenBank/DDBJ databases">
        <authorList>
            <person name="Townsley L."/>
            <person name="Shank E.A."/>
        </authorList>
    </citation>
    <scope>NUCLEOTIDE SEQUENCE [LARGE SCALE GENOMIC DNA]</scope>
    <source>
        <strain evidence="10 11">CH01</strain>
    </source>
</reference>
<dbReference type="InterPro" id="IPR039421">
    <property type="entry name" value="Type_1_exporter"/>
</dbReference>
<dbReference type="SUPFAM" id="SSF52540">
    <property type="entry name" value="P-loop containing nucleoside triphosphate hydrolases"/>
    <property type="match status" value="1"/>
</dbReference>
<keyword evidence="4 10" id="KW-0067">ATP-binding</keyword>
<dbReference type="SMART" id="SM00382">
    <property type="entry name" value="AAA"/>
    <property type="match status" value="1"/>
</dbReference>
<dbReference type="InterPro" id="IPR017871">
    <property type="entry name" value="ABC_transporter-like_CS"/>
</dbReference>
<evidence type="ECO:0000259" key="8">
    <source>
        <dbReference type="PROSITE" id="PS50893"/>
    </source>
</evidence>
<dbReference type="PANTHER" id="PTHR43394">
    <property type="entry name" value="ATP-DEPENDENT PERMEASE MDL1, MITOCHONDRIAL"/>
    <property type="match status" value="1"/>
</dbReference>
<feature type="domain" description="ABC transporter" evidence="8">
    <location>
        <begin position="367"/>
        <end position="601"/>
    </location>
</feature>
<name>A0ABX2ZUX7_9BACI</name>
<keyword evidence="11" id="KW-1185">Reference proteome</keyword>
<dbReference type="InterPro" id="IPR011527">
    <property type="entry name" value="ABC1_TM_dom"/>
</dbReference>
<dbReference type="Pfam" id="PF00664">
    <property type="entry name" value="ABC_membrane"/>
    <property type="match status" value="1"/>
</dbReference>
<evidence type="ECO:0000256" key="6">
    <source>
        <dbReference type="ARBA" id="ARBA00023136"/>
    </source>
</evidence>
<protein>
    <submittedName>
        <fullName evidence="10">Multidrug ABC transporter ATP-binding protein</fullName>
    </submittedName>
</protein>
<sequence length="611" mass="68933">MLKELTKPFQYKHLQLSKEKKKKEASRADNVSSTLKRIWSYLALMKGKLVVVLLMVLASSVLGLLGPVLVGYSIDHYILKDNLSGLSWLIVALVFIYLGYSASLFLQNFWMIDIAQNTVTKMRTELFNMFHKLPMSFFEKRQHGELMSRVTNDLENVSSTLNTSVIQVFSSVLTLIGTISVMLWYSPILTLLTLSIVPVLIIGIKWITHRTGQLYKIQQRNLGELNGFIEETVSGQRIIKTFSQEDKMIRDFLNKNEKLKNSGFWAFIFAGFIPKFMNVLNNVSFAIIAGIGGYFAYKGHISIGTIVVFTEYSRQFTRPLNDLSNQFNTLLSAIAGAERVFSIIDEDIEAIDESHIINDQKVIQGEVEYKNVNFSYGKDSNTLTNVSFKVSQGETIALIGATGAGKTTVVNLLSRFYQINSGDILIDGVSIGQYSRKNLRQQMAFVLQDSFLFKGTIRENIRYGRLDATDEEVEEAAKLANAHSFIMKSSKGYDTILNQDDQQISQGQKQLLSIARAILADPAILILDEATSSIDTITEIKIQEALQRLMQGRTSFVIAHRLNTIKNANQILVLKNGMCIERGSHEELIDKQGFYYELVNHQGMSEDQHIQ</sequence>
<dbReference type="PROSITE" id="PS50893">
    <property type="entry name" value="ABC_TRANSPORTER_2"/>
    <property type="match status" value="1"/>
</dbReference>
<dbReference type="PANTHER" id="PTHR43394:SF1">
    <property type="entry name" value="ATP-BINDING CASSETTE SUB-FAMILY B MEMBER 10, MITOCHONDRIAL"/>
    <property type="match status" value="1"/>
</dbReference>
<dbReference type="InterPro" id="IPR003439">
    <property type="entry name" value="ABC_transporter-like_ATP-bd"/>
</dbReference>
<dbReference type="GO" id="GO:0005524">
    <property type="term" value="F:ATP binding"/>
    <property type="evidence" value="ECO:0007669"/>
    <property type="project" value="UniProtKB-KW"/>
</dbReference>
<dbReference type="InterPro" id="IPR036640">
    <property type="entry name" value="ABC1_TM_sf"/>
</dbReference>
<dbReference type="Gene3D" id="3.40.50.300">
    <property type="entry name" value="P-loop containing nucleotide triphosphate hydrolases"/>
    <property type="match status" value="1"/>
</dbReference>
<accession>A0ABX2ZUX7</accession>
<keyword evidence="6 7" id="KW-0472">Membrane</keyword>
<feature type="transmembrane region" description="Helical" evidence="7">
    <location>
        <begin position="191"/>
        <end position="208"/>
    </location>
</feature>
<feature type="transmembrane region" description="Helical" evidence="7">
    <location>
        <begin position="283"/>
        <end position="309"/>
    </location>
</feature>
<gene>
    <name evidence="10" type="ORF">BED47_04235</name>
</gene>
<dbReference type="CDD" id="cd18547">
    <property type="entry name" value="ABC_6TM_Tm288_like"/>
    <property type="match status" value="1"/>
</dbReference>
<dbReference type="Proteomes" id="UP000094580">
    <property type="component" value="Unassembled WGS sequence"/>
</dbReference>
<organism evidence="10 11">
    <name type="scientific">Gottfriedia luciferensis</name>
    <dbReference type="NCBI Taxonomy" id="178774"/>
    <lineage>
        <taxon>Bacteria</taxon>
        <taxon>Bacillati</taxon>
        <taxon>Bacillota</taxon>
        <taxon>Bacilli</taxon>
        <taxon>Bacillales</taxon>
        <taxon>Bacillaceae</taxon>
        <taxon>Gottfriedia</taxon>
    </lineage>
</organism>
<dbReference type="PROSITE" id="PS00211">
    <property type="entry name" value="ABC_TRANSPORTER_1"/>
    <property type="match status" value="1"/>
</dbReference>
<comment type="caution">
    <text evidence="10">The sequence shown here is derived from an EMBL/GenBank/DDBJ whole genome shotgun (WGS) entry which is preliminary data.</text>
</comment>
<dbReference type="EMBL" id="MDKC01000002">
    <property type="protein sequence ID" value="ODG93497.1"/>
    <property type="molecule type" value="Genomic_DNA"/>
</dbReference>
<dbReference type="InterPro" id="IPR003593">
    <property type="entry name" value="AAA+_ATPase"/>
</dbReference>
<evidence type="ECO:0000256" key="5">
    <source>
        <dbReference type="ARBA" id="ARBA00022989"/>
    </source>
</evidence>
<dbReference type="RefSeq" id="WP_069032558.1">
    <property type="nucleotide sequence ID" value="NZ_MDKC01000002.1"/>
</dbReference>